<dbReference type="InterPro" id="IPR051275">
    <property type="entry name" value="Cell_adhesion_signaling"/>
</dbReference>
<dbReference type="PANTHER" id="PTHR11640:SF160">
    <property type="entry name" value="PEROXIDASIN HOMOLOG"/>
    <property type="match status" value="1"/>
</dbReference>
<evidence type="ECO:0000256" key="5">
    <source>
        <dbReference type="ARBA" id="ARBA00023319"/>
    </source>
</evidence>
<dbReference type="InterPro" id="IPR003599">
    <property type="entry name" value="Ig_sub"/>
</dbReference>
<dbReference type="SMART" id="SM00409">
    <property type="entry name" value="IG"/>
    <property type="match status" value="4"/>
</dbReference>
<dbReference type="PANTHER" id="PTHR11640">
    <property type="entry name" value="NEPHRIN"/>
    <property type="match status" value="1"/>
</dbReference>
<dbReference type="InterPro" id="IPR013098">
    <property type="entry name" value="Ig_I-set"/>
</dbReference>
<dbReference type="GO" id="GO:0016020">
    <property type="term" value="C:membrane"/>
    <property type="evidence" value="ECO:0007669"/>
    <property type="project" value="UniProtKB-SubCell"/>
</dbReference>
<dbReference type="Pfam" id="PF13927">
    <property type="entry name" value="Ig_3"/>
    <property type="match status" value="1"/>
</dbReference>
<evidence type="ECO:0000256" key="6">
    <source>
        <dbReference type="SAM" id="MobiDB-lite"/>
    </source>
</evidence>
<evidence type="ECO:0000256" key="1">
    <source>
        <dbReference type="ARBA" id="ARBA00004479"/>
    </source>
</evidence>
<dbReference type="InterPro" id="IPR008979">
    <property type="entry name" value="Galactose-bd-like_sf"/>
</dbReference>
<dbReference type="PROSITE" id="PS50835">
    <property type="entry name" value="IG_LIKE"/>
    <property type="match status" value="4"/>
</dbReference>
<feature type="domain" description="Ig-like" evidence="9">
    <location>
        <begin position="62"/>
        <end position="158"/>
    </location>
</feature>
<feature type="domain" description="Ig-like" evidence="9">
    <location>
        <begin position="168"/>
        <end position="254"/>
    </location>
</feature>
<evidence type="ECO:0000313" key="10">
    <source>
        <dbReference type="EMBL" id="CAC5415096.1"/>
    </source>
</evidence>
<dbReference type="CDD" id="cd00096">
    <property type="entry name" value="Ig"/>
    <property type="match status" value="1"/>
</dbReference>
<evidence type="ECO:0000259" key="8">
    <source>
        <dbReference type="PROSITE" id="PS50022"/>
    </source>
</evidence>
<evidence type="ECO:0000259" key="9">
    <source>
        <dbReference type="PROSITE" id="PS50835"/>
    </source>
</evidence>
<proteinExistence type="predicted"/>
<dbReference type="PROSITE" id="PS50022">
    <property type="entry name" value="FA58C_3"/>
    <property type="match status" value="1"/>
</dbReference>
<dbReference type="InterPro" id="IPR013783">
    <property type="entry name" value="Ig-like_fold"/>
</dbReference>
<keyword evidence="3" id="KW-1015">Disulfide bond</keyword>
<dbReference type="Gene3D" id="2.60.40.10">
    <property type="entry name" value="Immunoglobulins"/>
    <property type="match status" value="3"/>
</dbReference>
<keyword evidence="11" id="KW-1185">Reference proteome</keyword>
<dbReference type="Proteomes" id="UP000507470">
    <property type="component" value="Unassembled WGS sequence"/>
</dbReference>
<dbReference type="InterPro" id="IPR003598">
    <property type="entry name" value="Ig_sub2"/>
</dbReference>
<keyword evidence="4" id="KW-0325">Glycoprotein</keyword>
<dbReference type="InterPro" id="IPR007110">
    <property type="entry name" value="Ig-like_dom"/>
</dbReference>
<dbReference type="Pfam" id="PF07679">
    <property type="entry name" value="I-set"/>
    <property type="match status" value="1"/>
</dbReference>
<feature type="transmembrane region" description="Helical" evidence="7">
    <location>
        <begin position="455"/>
        <end position="478"/>
    </location>
</feature>
<keyword evidence="5" id="KW-0393">Immunoglobulin domain</keyword>
<evidence type="ECO:0000313" key="11">
    <source>
        <dbReference type="Proteomes" id="UP000507470"/>
    </source>
</evidence>
<keyword evidence="7" id="KW-1133">Transmembrane helix</keyword>
<feature type="domain" description="F5/8 type C" evidence="8">
    <location>
        <begin position="1"/>
        <end position="59"/>
    </location>
</feature>
<dbReference type="SUPFAM" id="SSF49785">
    <property type="entry name" value="Galactose-binding domain-like"/>
    <property type="match status" value="1"/>
</dbReference>
<dbReference type="InterPro" id="IPR036179">
    <property type="entry name" value="Ig-like_dom_sf"/>
</dbReference>
<name>A0A6J8E4Q8_MYTCO</name>
<dbReference type="AlphaFoldDB" id="A0A6J8E4Q8"/>
<keyword evidence="2 7" id="KW-0472">Membrane</keyword>
<dbReference type="EMBL" id="CACVKT020008376">
    <property type="protein sequence ID" value="CAC5415096.1"/>
    <property type="molecule type" value="Genomic_DNA"/>
</dbReference>
<organism evidence="10 11">
    <name type="scientific">Mytilus coruscus</name>
    <name type="common">Sea mussel</name>
    <dbReference type="NCBI Taxonomy" id="42192"/>
    <lineage>
        <taxon>Eukaryota</taxon>
        <taxon>Metazoa</taxon>
        <taxon>Spiralia</taxon>
        <taxon>Lophotrochozoa</taxon>
        <taxon>Mollusca</taxon>
        <taxon>Bivalvia</taxon>
        <taxon>Autobranchia</taxon>
        <taxon>Pteriomorphia</taxon>
        <taxon>Mytilida</taxon>
        <taxon>Mytiloidea</taxon>
        <taxon>Mytilidae</taxon>
        <taxon>Mytilinae</taxon>
        <taxon>Mytilus</taxon>
    </lineage>
</organism>
<dbReference type="Gene3D" id="2.60.120.260">
    <property type="entry name" value="Galactose-binding domain-like"/>
    <property type="match status" value="1"/>
</dbReference>
<evidence type="ECO:0000256" key="2">
    <source>
        <dbReference type="ARBA" id="ARBA00023136"/>
    </source>
</evidence>
<feature type="domain" description="Ig-like" evidence="9">
    <location>
        <begin position="270"/>
        <end position="346"/>
    </location>
</feature>
<reference evidence="10 11" key="1">
    <citation type="submission" date="2020-06" db="EMBL/GenBank/DDBJ databases">
        <authorList>
            <person name="Li R."/>
            <person name="Bekaert M."/>
        </authorList>
    </citation>
    <scope>NUCLEOTIDE SEQUENCE [LARGE SCALE GENOMIC DNA]</scope>
    <source>
        <strain evidence="11">wild</strain>
    </source>
</reference>
<dbReference type="SMART" id="SM00408">
    <property type="entry name" value="IGc2"/>
    <property type="match status" value="3"/>
</dbReference>
<feature type="region of interest" description="Disordered" evidence="6">
    <location>
        <begin position="519"/>
        <end position="542"/>
    </location>
</feature>
<keyword evidence="7" id="KW-0812">Transmembrane</keyword>
<comment type="subcellular location">
    <subcellularLocation>
        <location evidence="1">Membrane</location>
        <topology evidence="1">Single-pass type I membrane protein</topology>
    </subcellularLocation>
</comment>
<feature type="domain" description="Ig-like" evidence="9">
    <location>
        <begin position="355"/>
        <end position="443"/>
    </location>
</feature>
<dbReference type="InterPro" id="IPR000421">
    <property type="entry name" value="FA58C"/>
</dbReference>
<sequence length="562" mass="63312">MNWDKYKDTKGKIMDFAANFDKSTPVSTELPIPVVARYLRLQPISWSQKISLRFDVVGCLLPTELRITQEDTGKLNLLIPKQLDLKCNSTGPFRPNIVWYKDGVRILDSSGFTQTVNTWWLDDKIVSTASLTREITMYNDSGLYTCVDRTSKQNKSVTLDAAQLKISPTFKRVWVLKNTELEVSCEYSGSKTKRITWTHNSNKNVQSLGFHVVTNTKFEHSVSHTTSTITKDTTTLDNVNNITCSEGDLSRTVQVRVLSGEGLAQYLVPGQDLILSCEIGEVDVAYEIYWTKNHKPLNMIESLRGKYKYSSDTKTLTIQHADIVDAGHYECNILLEVGSSQQQHLTLPIKVNAKPTITLEGQKEVKHGDTLHLYCKVSGYPVPTISWYKDDNPITGGDRYNFLPYDDTQKGHFVLFDINSGDKGKYQCRGTSAEFESIESVLSIRVKGNLLTDNMLIICVAVTGSVIVVSILCCAACIRCRSKPKQPLQHRTPLQNKPLLTRRYVDMQVITRAKSMTSLEEIDQLPPPPPPVDPWEDASTIDDSSLTYERIPKIRDRQISSA</sequence>
<evidence type="ECO:0000256" key="4">
    <source>
        <dbReference type="ARBA" id="ARBA00023180"/>
    </source>
</evidence>
<protein>
    <submittedName>
        <fullName evidence="10">HMCN</fullName>
    </submittedName>
</protein>
<gene>
    <name evidence="10" type="ORF">MCOR_47812</name>
</gene>
<evidence type="ECO:0000256" key="7">
    <source>
        <dbReference type="SAM" id="Phobius"/>
    </source>
</evidence>
<evidence type="ECO:0000256" key="3">
    <source>
        <dbReference type="ARBA" id="ARBA00023157"/>
    </source>
</evidence>
<dbReference type="OrthoDB" id="6087581at2759"/>
<accession>A0A6J8E4Q8</accession>
<dbReference type="SUPFAM" id="SSF48726">
    <property type="entry name" value="Immunoglobulin"/>
    <property type="match status" value="4"/>
</dbReference>